<comment type="similarity">
    <text evidence="6">Belongs to the DarT ADP-ribosyltransferase family.</text>
</comment>
<keyword evidence="3 6" id="KW-0808">Transferase</keyword>
<evidence type="ECO:0000256" key="1">
    <source>
        <dbReference type="ARBA" id="ARBA00022649"/>
    </source>
</evidence>
<evidence type="ECO:0000313" key="9">
    <source>
        <dbReference type="EMBL" id="GAA1830246.1"/>
    </source>
</evidence>
<dbReference type="InterPro" id="IPR029494">
    <property type="entry name" value="DarT"/>
</dbReference>
<evidence type="ECO:0000256" key="4">
    <source>
        <dbReference type="ARBA" id="ARBA00022695"/>
    </source>
</evidence>
<dbReference type="Proteomes" id="UP001501746">
    <property type="component" value="Unassembled WGS sequence"/>
</dbReference>
<comment type="caution">
    <text evidence="9">The sequence shown here is derived from an EMBL/GenBank/DDBJ whole genome shotgun (WGS) entry which is preliminary data.</text>
</comment>
<feature type="binding site" evidence="6">
    <location>
        <position position="142"/>
    </location>
    <ligand>
        <name>NAD(+)</name>
        <dbReference type="ChEBI" id="CHEBI:57540"/>
    </ligand>
</feature>
<feature type="active site" evidence="6">
    <location>
        <position position="264"/>
    </location>
</feature>
<accession>A0ABP4YW08</accession>
<keyword evidence="2 6" id="KW-0328">Glycosyltransferase</keyword>
<gene>
    <name evidence="9" type="ORF">GCM10009750_12580</name>
</gene>
<evidence type="ECO:0000259" key="8">
    <source>
        <dbReference type="PROSITE" id="PS52018"/>
    </source>
</evidence>
<keyword evidence="4 6" id="KW-0548">Nucleotidyltransferase</keyword>
<evidence type="ECO:0000313" key="10">
    <source>
        <dbReference type="Proteomes" id="UP001501746"/>
    </source>
</evidence>
<reference evidence="10" key="1">
    <citation type="journal article" date="2019" name="Int. J. Syst. Evol. Microbiol.">
        <title>The Global Catalogue of Microorganisms (GCM) 10K type strain sequencing project: providing services to taxonomists for standard genome sequencing and annotation.</title>
        <authorList>
            <consortium name="The Broad Institute Genomics Platform"/>
            <consortium name="The Broad Institute Genome Sequencing Center for Infectious Disease"/>
            <person name="Wu L."/>
            <person name="Ma J."/>
        </authorList>
    </citation>
    <scope>NUCLEOTIDE SEQUENCE [LARGE SCALE GENOMIC DNA]</scope>
    <source>
        <strain evidence="10">JCM 14323</strain>
    </source>
</reference>
<keyword evidence="10" id="KW-1185">Reference proteome</keyword>
<evidence type="ECO:0000256" key="6">
    <source>
        <dbReference type="PROSITE-ProRule" id="PRU01362"/>
    </source>
</evidence>
<feature type="active site" description="Proton acceptor" evidence="6">
    <location>
        <position position="142"/>
    </location>
</feature>
<sequence length="311" mass="35230">MEIVSCGHGIDVDACLFCAEFQAAQVWVTDTERHFHGRPDCDRREPGPGRGAYSKHPYRRNRVEFARAERGGAIGCPDCTPFDPRRWRRRQPAIEHVKELRLVHFTTIDNFVGIVMERTLLSRGSGPEIVNDISSTRAREQRESRTLPDTAKSVADHVPFSLCHRPAFMRSLCSGAHDERLAPPDELPSPERFVALEATFWQLTRRLEGIPERSQARWAVKARDAGDEAGEFRSRSEDLAFLIDRTRDMAGGGFAEHPVAQNAEFLVEDLVPLRRITRVLTPSLDMQRAVGKLMEGLPEAPDVRVRSHWFA</sequence>
<dbReference type="Pfam" id="PF14487">
    <property type="entry name" value="DarT"/>
    <property type="match status" value="1"/>
</dbReference>
<dbReference type="PROSITE" id="PS52018">
    <property type="entry name" value="DART"/>
    <property type="match status" value="1"/>
</dbReference>
<comment type="catalytic activity">
    <reaction evidence="6">
        <text>a thymidine in DNA + NAD(+) = an N-(ADP-alpha-D-ribosyl)-thymidine in DNA + nicotinamide + H(+)</text>
        <dbReference type="Rhea" id="RHEA:71651"/>
        <dbReference type="Rhea" id="RHEA-COMP:13556"/>
        <dbReference type="Rhea" id="RHEA-COMP:18051"/>
        <dbReference type="ChEBI" id="CHEBI:15378"/>
        <dbReference type="ChEBI" id="CHEBI:17154"/>
        <dbReference type="ChEBI" id="CHEBI:57540"/>
        <dbReference type="ChEBI" id="CHEBI:137386"/>
        <dbReference type="ChEBI" id="CHEBI:191199"/>
    </reaction>
</comment>
<name>A0ABP4YW08_9MICO</name>
<feature type="compositionally biased region" description="Basic and acidic residues" evidence="7">
    <location>
        <begin position="37"/>
        <end position="47"/>
    </location>
</feature>
<feature type="binding site" evidence="6">
    <location>
        <begin position="104"/>
        <end position="106"/>
    </location>
    <ligand>
        <name>NAD(+)</name>
        <dbReference type="ChEBI" id="CHEBI:57540"/>
    </ligand>
</feature>
<feature type="region of interest" description="Disordered" evidence="7">
    <location>
        <begin position="37"/>
        <end position="56"/>
    </location>
</feature>
<evidence type="ECO:0000256" key="5">
    <source>
        <dbReference type="ARBA" id="ARBA00023125"/>
    </source>
</evidence>
<feature type="binding site" evidence="6">
    <location>
        <position position="121"/>
    </location>
    <ligand>
        <name>NAD(+)</name>
        <dbReference type="ChEBI" id="CHEBI:57540"/>
    </ligand>
</feature>
<feature type="domain" description="DarT" evidence="8">
    <location>
        <begin position="100"/>
        <end position="311"/>
    </location>
</feature>
<protein>
    <recommendedName>
        <fullName evidence="8">DarT domain-containing protein</fullName>
    </recommendedName>
</protein>
<keyword evidence="1 6" id="KW-1277">Toxin-antitoxin system</keyword>
<feature type="binding site" evidence="6">
    <location>
        <position position="113"/>
    </location>
    <ligand>
        <name>NAD(+)</name>
        <dbReference type="ChEBI" id="CHEBI:57540"/>
    </ligand>
</feature>
<evidence type="ECO:0000256" key="7">
    <source>
        <dbReference type="SAM" id="MobiDB-lite"/>
    </source>
</evidence>
<evidence type="ECO:0000256" key="3">
    <source>
        <dbReference type="ARBA" id="ARBA00022679"/>
    </source>
</evidence>
<keyword evidence="5 6" id="KW-0238">DNA-binding</keyword>
<evidence type="ECO:0000256" key="2">
    <source>
        <dbReference type="ARBA" id="ARBA00022676"/>
    </source>
</evidence>
<dbReference type="EMBL" id="BAAANK010000003">
    <property type="protein sequence ID" value="GAA1830246.1"/>
    <property type="molecule type" value="Genomic_DNA"/>
</dbReference>
<proteinExistence type="inferred from homology"/>
<organism evidence="9 10">
    <name type="scientific">Agromyces salentinus</name>
    <dbReference type="NCBI Taxonomy" id="269421"/>
    <lineage>
        <taxon>Bacteria</taxon>
        <taxon>Bacillati</taxon>
        <taxon>Actinomycetota</taxon>
        <taxon>Actinomycetes</taxon>
        <taxon>Micrococcales</taxon>
        <taxon>Microbacteriaceae</taxon>
        <taxon>Agromyces</taxon>
    </lineage>
</organism>